<reference evidence="2 3" key="1">
    <citation type="submission" date="2018-03" db="EMBL/GenBank/DDBJ databases">
        <authorList>
            <person name="Keele B.F."/>
        </authorList>
    </citation>
    <scope>NUCLEOTIDE SEQUENCE [LARGE SCALE GENOMIC DNA]</scope>
    <source>
        <strain evidence="2 3">CECT 8599</strain>
    </source>
</reference>
<keyword evidence="1" id="KW-1133">Transmembrane helix</keyword>
<dbReference type="InterPro" id="IPR017495">
    <property type="entry name" value="PuhC"/>
</dbReference>
<gene>
    <name evidence="2" type="ORF">ASD8599_03842</name>
</gene>
<sequence>MAHTDTPRVHAPQEDLVPRVLIRLVCAFVLAVVALVAIASLSDRPLDGTPAQTEIIAQRDILITGQASGAATVLDPNGSVIADFSADKGGFVAGVERVIARERAKIGADMSAPVQLQLRQGNRLSLHDPVTGWSAELMGFGADNTRTFARLLGTN</sequence>
<dbReference type="RefSeq" id="WP_108830320.1">
    <property type="nucleotide sequence ID" value="NZ_OMOR01000002.1"/>
</dbReference>
<feature type="transmembrane region" description="Helical" evidence="1">
    <location>
        <begin position="20"/>
        <end position="41"/>
    </location>
</feature>
<evidence type="ECO:0000256" key="1">
    <source>
        <dbReference type="SAM" id="Phobius"/>
    </source>
</evidence>
<dbReference type="OrthoDB" id="7848123at2"/>
<evidence type="ECO:0008006" key="4">
    <source>
        <dbReference type="Google" id="ProtNLM"/>
    </source>
</evidence>
<evidence type="ECO:0000313" key="2">
    <source>
        <dbReference type="EMBL" id="SPH27376.1"/>
    </source>
</evidence>
<dbReference type="Proteomes" id="UP000244880">
    <property type="component" value="Unassembled WGS sequence"/>
</dbReference>
<protein>
    <recommendedName>
        <fullName evidence="4">Pullulanase</fullName>
    </recommendedName>
</protein>
<keyword evidence="1" id="KW-0812">Transmembrane</keyword>
<name>A0A2R8BP51_9RHOB</name>
<dbReference type="NCBIfam" id="TIGR03054">
    <property type="entry name" value="photo_alph_chp1"/>
    <property type="match status" value="1"/>
</dbReference>
<dbReference type="AlphaFoldDB" id="A0A2R8BP51"/>
<dbReference type="EMBL" id="OMOR01000002">
    <property type="protein sequence ID" value="SPH27376.1"/>
    <property type="molecule type" value="Genomic_DNA"/>
</dbReference>
<keyword evidence="1" id="KW-0472">Membrane</keyword>
<evidence type="ECO:0000313" key="3">
    <source>
        <dbReference type="Proteomes" id="UP000244880"/>
    </source>
</evidence>
<proteinExistence type="predicted"/>
<accession>A0A2R8BP51</accession>
<organism evidence="2 3">
    <name type="scientific">Ascidiaceihabitans donghaensis</name>
    <dbReference type="NCBI Taxonomy" id="1510460"/>
    <lineage>
        <taxon>Bacteria</taxon>
        <taxon>Pseudomonadati</taxon>
        <taxon>Pseudomonadota</taxon>
        <taxon>Alphaproteobacteria</taxon>
        <taxon>Rhodobacterales</taxon>
        <taxon>Paracoccaceae</taxon>
        <taxon>Ascidiaceihabitans</taxon>
    </lineage>
</organism>
<keyword evidence="3" id="KW-1185">Reference proteome</keyword>